<dbReference type="CDD" id="cd01164">
    <property type="entry name" value="FruK_PfkB_like"/>
    <property type="match status" value="1"/>
</dbReference>
<evidence type="ECO:0000256" key="4">
    <source>
        <dbReference type="ARBA" id="ARBA00022777"/>
    </source>
</evidence>
<keyword evidence="9" id="KW-1185">Reference proteome</keyword>
<comment type="caution">
    <text evidence="8">The sequence shown here is derived from an EMBL/GenBank/DDBJ whole genome shotgun (WGS) entry which is preliminary data.</text>
</comment>
<dbReference type="InterPro" id="IPR029056">
    <property type="entry name" value="Ribokinase-like"/>
</dbReference>
<evidence type="ECO:0000313" key="9">
    <source>
        <dbReference type="Proteomes" id="UP001527866"/>
    </source>
</evidence>
<dbReference type="InterPro" id="IPR002139">
    <property type="entry name" value="Ribo/fructo_kinase"/>
</dbReference>
<dbReference type="GO" id="GO:0016301">
    <property type="term" value="F:kinase activity"/>
    <property type="evidence" value="ECO:0007669"/>
    <property type="project" value="UniProtKB-KW"/>
</dbReference>
<keyword evidence="2 6" id="KW-0808">Transferase</keyword>
<dbReference type="PIRSF" id="PIRSF000535">
    <property type="entry name" value="1PFK/6PFK/LacC"/>
    <property type="match status" value="1"/>
</dbReference>
<organism evidence="8 9">
    <name type="scientific">Nocardiopsis endophytica</name>
    <dbReference type="NCBI Taxonomy" id="3018445"/>
    <lineage>
        <taxon>Bacteria</taxon>
        <taxon>Bacillati</taxon>
        <taxon>Actinomycetota</taxon>
        <taxon>Actinomycetes</taxon>
        <taxon>Streptosporangiales</taxon>
        <taxon>Nocardiopsidaceae</taxon>
        <taxon>Nocardiopsis</taxon>
    </lineage>
</organism>
<dbReference type="RefSeq" id="WP_270688411.1">
    <property type="nucleotide sequence ID" value="NZ_JAQFWQ010000077.1"/>
</dbReference>
<dbReference type="InterPro" id="IPR017583">
    <property type="entry name" value="Tagatose/fructose_Pkinase"/>
</dbReference>
<sequence length="315" mass="31241">MIATVTANPSVDRTLEVDALVPGEVLRARGWATDPGGKGVNVSRALHRNGLDTTALLPLGGAPGRELAALLAEHGVPCERVDVAAPTRSNVTLTDAAGTTTKVNMPGAPLTPGETAALLDAAEALLASGPRWLVAAGSLPEGAPDDLYALLARAAARYGVPVAVDTSGPALRAAVEGGGVDLLKPNEAELAELVGEELSTVGDAVAAARRALAPGNGAVLLTLGRHGALLVDQGGAAWAGGPALAPRSSVGAGDCALAGYLAASGPPHERLAAAVAWGRAAAALPGSTVPGPGDVHPEQVHVVPDPAPELLIKEL</sequence>
<evidence type="ECO:0000256" key="2">
    <source>
        <dbReference type="ARBA" id="ARBA00022679"/>
    </source>
</evidence>
<dbReference type="PANTHER" id="PTHR46566">
    <property type="entry name" value="1-PHOSPHOFRUCTOKINASE-RELATED"/>
    <property type="match status" value="1"/>
</dbReference>
<dbReference type="PRINTS" id="PR00990">
    <property type="entry name" value="RIBOKINASE"/>
</dbReference>
<accession>A0ABT4U8Y6</accession>
<dbReference type="NCBIfam" id="TIGR03168">
    <property type="entry name" value="1-PFK"/>
    <property type="match status" value="1"/>
</dbReference>
<feature type="domain" description="Carbohydrate kinase PfkB" evidence="7">
    <location>
        <begin position="8"/>
        <end position="284"/>
    </location>
</feature>
<dbReference type="EC" id="2.7.1.-" evidence="8"/>
<dbReference type="PANTHER" id="PTHR46566:SF5">
    <property type="entry name" value="1-PHOSPHOFRUCTOKINASE"/>
    <property type="match status" value="1"/>
</dbReference>
<dbReference type="InterPro" id="IPR011611">
    <property type="entry name" value="PfkB_dom"/>
</dbReference>
<evidence type="ECO:0000313" key="8">
    <source>
        <dbReference type="EMBL" id="MDA2813414.1"/>
    </source>
</evidence>
<evidence type="ECO:0000256" key="6">
    <source>
        <dbReference type="PIRNR" id="PIRNR000535"/>
    </source>
</evidence>
<evidence type="ECO:0000256" key="1">
    <source>
        <dbReference type="ARBA" id="ARBA00010688"/>
    </source>
</evidence>
<evidence type="ECO:0000256" key="3">
    <source>
        <dbReference type="ARBA" id="ARBA00022741"/>
    </source>
</evidence>
<evidence type="ECO:0000256" key="5">
    <source>
        <dbReference type="ARBA" id="ARBA00022840"/>
    </source>
</evidence>
<evidence type="ECO:0000259" key="7">
    <source>
        <dbReference type="Pfam" id="PF00294"/>
    </source>
</evidence>
<dbReference type="SUPFAM" id="SSF53613">
    <property type="entry name" value="Ribokinase-like"/>
    <property type="match status" value="1"/>
</dbReference>
<reference evidence="8 9" key="1">
    <citation type="submission" date="2023-01" db="EMBL/GenBank/DDBJ databases">
        <title>Draft genome sequence of Nocardiopsis sp. RSe5-2 isolated from halophytes.</title>
        <authorList>
            <person name="Duangmal K."/>
            <person name="Chantavorakit T."/>
        </authorList>
    </citation>
    <scope>NUCLEOTIDE SEQUENCE [LARGE SCALE GENOMIC DNA]</scope>
    <source>
        <strain evidence="8 9">RSe5-2</strain>
    </source>
</reference>
<keyword evidence="5" id="KW-0067">ATP-binding</keyword>
<gene>
    <name evidence="8" type="ORF">O4J56_22400</name>
</gene>
<dbReference type="Proteomes" id="UP001527866">
    <property type="component" value="Unassembled WGS sequence"/>
</dbReference>
<comment type="similarity">
    <text evidence="1">Belongs to the carbohydrate kinase PfkB family.</text>
</comment>
<dbReference type="Pfam" id="PF00294">
    <property type="entry name" value="PfkB"/>
    <property type="match status" value="1"/>
</dbReference>
<dbReference type="EMBL" id="JAQFWQ010000077">
    <property type="protein sequence ID" value="MDA2813414.1"/>
    <property type="molecule type" value="Genomic_DNA"/>
</dbReference>
<protein>
    <submittedName>
        <fullName evidence="8">Hexose kinase</fullName>
        <ecNumber evidence="8">2.7.1.-</ecNumber>
    </submittedName>
</protein>
<keyword evidence="3" id="KW-0547">Nucleotide-binding</keyword>
<name>A0ABT4U8Y6_9ACTN</name>
<dbReference type="Gene3D" id="3.40.1190.20">
    <property type="match status" value="1"/>
</dbReference>
<keyword evidence="4 8" id="KW-0418">Kinase</keyword>
<proteinExistence type="inferred from homology"/>